<organism evidence="1">
    <name type="scientific">Lysobacter sp. ATCC 53042</name>
    <dbReference type="NCBI Taxonomy" id="324869"/>
    <lineage>
        <taxon>Bacteria</taxon>
        <taxon>Pseudomonadati</taxon>
        <taxon>Pseudomonadota</taxon>
        <taxon>Gammaproteobacteria</taxon>
        <taxon>Lysobacterales</taxon>
        <taxon>Lysobacteraceae</taxon>
        <taxon>Lysobacter</taxon>
    </lineage>
</organism>
<evidence type="ECO:0000313" key="1">
    <source>
        <dbReference type="EMBL" id="AEH59107.1"/>
    </source>
</evidence>
<name>F8TUA4_9GAMM</name>
<dbReference type="EMBL" id="JF412274">
    <property type="protein sequence ID" value="AEH59107.1"/>
    <property type="molecule type" value="Genomic_DNA"/>
</dbReference>
<dbReference type="AlphaFoldDB" id="F8TUA4"/>
<reference evidence="1" key="1">
    <citation type="journal article" date="2011" name="Chem. Biol.">
        <title>Identification and characterization of the lysobactin biosynthetic gene cluster reveals mechanistic insights into an unusual termination module architecture.</title>
        <authorList>
            <person name="Hou J."/>
            <person name="Robbel L."/>
            <person name="Marahiel M.A."/>
        </authorList>
    </citation>
    <scope>NUCLEOTIDE SEQUENCE</scope>
    <source>
        <strain evidence="1">ATCC 53042</strain>
    </source>
</reference>
<proteinExistence type="predicted"/>
<protein>
    <submittedName>
        <fullName evidence="1">Uncharacterized protein</fullName>
    </submittedName>
</protein>
<accession>F8TUA4</accession>
<sequence length="50" mass="5573">MRHGIRLTDCGRGAGAGAAKAIFHPLLRDRPTRRLLDIRRTDPLRIGPAR</sequence>